<name>D4E9B9_SEROD</name>
<evidence type="ECO:0000313" key="2">
    <source>
        <dbReference type="EMBL" id="EFE93885.1"/>
    </source>
</evidence>
<sequence length="57" mass="6238">MSSIRVSKLLPANLGHPYQKENQMRQSQTADNVKESGEHAVGRVAASTVGQICREQT</sequence>
<proteinExistence type="predicted"/>
<evidence type="ECO:0000256" key="1">
    <source>
        <dbReference type="SAM" id="MobiDB-lite"/>
    </source>
</evidence>
<keyword evidence="3" id="KW-1185">Reference proteome</keyword>
<dbReference type="AlphaFoldDB" id="D4E9B9"/>
<reference evidence="2 3" key="1">
    <citation type="submission" date="2010-01" db="EMBL/GenBank/DDBJ databases">
        <authorList>
            <person name="Muzny D."/>
            <person name="Qin X."/>
            <person name="Deng J."/>
            <person name="Jiang H."/>
            <person name="Liu Y."/>
            <person name="Qu J."/>
            <person name="Song X.-Z."/>
            <person name="Zhang L."/>
            <person name="Thornton R."/>
            <person name="Coyle M."/>
            <person name="Francisco L."/>
            <person name="Jackson L."/>
            <person name="Javaid M."/>
            <person name="Korchina V."/>
            <person name="Kovar C."/>
            <person name="Mata R."/>
            <person name="Mathew T."/>
            <person name="Ngo R."/>
            <person name="Nguyen L."/>
            <person name="Nguyen N."/>
            <person name="Okwuonu G."/>
            <person name="Ongeri F."/>
            <person name="Pham C."/>
            <person name="Simmons D."/>
            <person name="Wilczek-Boney K."/>
            <person name="Hale W."/>
            <person name="Jakkamsetti A."/>
            <person name="Pham P."/>
            <person name="Ruth R."/>
            <person name="San Lucas F."/>
            <person name="Warren J."/>
            <person name="Zhang J."/>
            <person name="Zhao Z."/>
            <person name="Zhou C."/>
            <person name="Zhu D."/>
            <person name="Lee S."/>
            <person name="Bess C."/>
            <person name="Blankenburg K."/>
            <person name="Forbes L."/>
            <person name="Fu Q."/>
            <person name="Gubbala S."/>
            <person name="Hirani K."/>
            <person name="Jayaseelan J.C."/>
            <person name="Lara F."/>
            <person name="Munidasa M."/>
            <person name="Palculict T."/>
            <person name="Patil S."/>
            <person name="Pu L.-L."/>
            <person name="Saada N."/>
            <person name="Tang L."/>
            <person name="Weissenberger G."/>
            <person name="Zhu Y."/>
            <person name="Hemphill L."/>
            <person name="Shang Y."/>
            <person name="Youmans B."/>
            <person name="Ayvaz T."/>
            <person name="Ross M."/>
            <person name="Santibanez J."/>
            <person name="Aqrawi P."/>
            <person name="Gross S."/>
            <person name="Joshi V."/>
            <person name="Fowler G."/>
            <person name="Nazareth L."/>
            <person name="Reid J."/>
            <person name="Worley K."/>
            <person name="Petrosino J."/>
            <person name="Highlander S."/>
            <person name="Gibbs R."/>
        </authorList>
    </citation>
    <scope>NUCLEOTIDE SEQUENCE [LARGE SCALE GENOMIC DNA]</scope>
    <source>
        <strain evidence="2 3">DSM 4582</strain>
    </source>
</reference>
<feature type="region of interest" description="Disordered" evidence="1">
    <location>
        <begin position="1"/>
        <end position="40"/>
    </location>
</feature>
<accession>D4E9B9</accession>
<evidence type="ECO:0000313" key="3">
    <source>
        <dbReference type="Proteomes" id="UP000005723"/>
    </source>
</evidence>
<dbReference type="HOGENOM" id="CLU_2994196_0_0_6"/>
<dbReference type="EMBL" id="ADBY01000058">
    <property type="protein sequence ID" value="EFE93885.1"/>
    <property type="molecule type" value="Genomic_DNA"/>
</dbReference>
<protein>
    <submittedName>
        <fullName evidence="2">Uncharacterized protein</fullName>
    </submittedName>
</protein>
<comment type="caution">
    <text evidence="2">The sequence shown here is derived from an EMBL/GenBank/DDBJ whole genome shotgun (WGS) entry which is preliminary data.</text>
</comment>
<gene>
    <name evidence="2" type="ORF">HMPREF0758_4769</name>
</gene>
<dbReference type="Proteomes" id="UP000005723">
    <property type="component" value="Unassembled WGS sequence"/>
</dbReference>
<organism evidence="2 3">
    <name type="scientific">Serratia odorifera DSM 4582</name>
    <dbReference type="NCBI Taxonomy" id="667129"/>
    <lineage>
        <taxon>Bacteria</taxon>
        <taxon>Pseudomonadati</taxon>
        <taxon>Pseudomonadota</taxon>
        <taxon>Gammaproteobacteria</taxon>
        <taxon>Enterobacterales</taxon>
        <taxon>Yersiniaceae</taxon>
        <taxon>Serratia</taxon>
    </lineage>
</organism>